<proteinExistence type="predicted"/>
<dbReference type="EMBL" id="JACHXF010000024">
    <property type="protein sequence ID" value="MBB3100292.1"/>
    <property type="molecule type" value="Genomic_DNA"/>
</dbReference>
<evidence type="ECO:0000313" key="2">
    <source>
        <dbReference type="Proteomes" id="UP000590749"/>
    </source>
</evidence>
<name>A0A7W5APX9_9ACTN</name>
<evidence type="ECO:0000313" key="1">
    <source>
        <dbReference type="EMBL" id="MBB3100292.1"/>
    </source>
</evidence>
<dbReference type="RefSeq" id="WP_183226347.1">
    <property type="nucleotide sequence ID" value="NZ_BMPW01000025.1"/>
</dbReference>
<organism evidence="1 2">
    <name type="scientific">Actinoplanes campanulatus</name>
    <dbReference type="NCBI Taxonomy" id="113559"/>
    <lineage>
        <taxon>Bacteria</taxon>
        <taxon>Bacillati</taxon>
        <taxon>Actinomycetota</taxon>
        <taxon>Actinomycetes</taxon>
        <taxon>Micromonosporales</taxon>
        <taxon>Micromonosporaceae</taxon>
        <taxon>Actinoplanes</taxon>
    </lineage>
</organism>
<gene>
    <name evidence="1" type="ORF">FHR83_008014</name>
</gene>
<dbReference type="AlphaFoldDB" id="A0A7W5APX9"/>
<dbReference type="Proteomes" id="UP000590749">
    <property type="component" value="Unassembled WGS sequence"/>
</dbReference>
<reference evidence="1 2" key="1">
    <citation type="submission" date="2020-08" db="EMBL/GenBank/DDBJ databases">
        <title>Genomic Encyclopedia of Type Strains, Phase III (KMG-III): the genomes of soil and plant-associated and newly described type strains.</title>
        <authorList>
            <person name="Whitman W."/>
        </authorList>
    </citation>
    <scope>NUCLEOTIDE SEQUENCE [LARGE SCALE GENOMIC DNA]</scope>
    <source>
        <strain evidence="1 2">CECT 3287</strain>
    </source>
</reference>
<protein>
    <submittedName>
        <fullName evidence="1">Uncharacterized protein</fullName>
    </submittedName>
</protein>
<sequence>MSEFLERDECDPLPRFEYFGWSQRRVGDDDVICLTGEFDRDVATESRRWLLSVAASTAASRFVLDN</sequence>
<accession>A0A7W5APX9</accession>
<comment type="caution">
    <text evidence="1">The sequence shown here is derived from an EMBL/GenBank/DDBJ whole genome shotgun (WGS) entry which is preliminary data.</text>
</comment>
<keyword evidence="2" id="KW-1185">Reference proteome</keyword>